<dbReference type="RefSeq" id="WP_181738064.1">
    <property type="nucleotide sequence ID" value="NZ_JACEMT010000041.1"/>
</dbReference>
<feature type="signal peptide" evidence="1">
    <location>
        <begin position="1"/>
        <end position="24"/>
    </location>
</feature>
<dbReference type="Proteomes" id="UP000538931">
    <property type="component" value="Unassembled WGS sequence"/>
</dbReference>
<feature type="chain" id="PRO_5030752980" description="SH3 domain-containing protein" evidence="1">
    <location>
        <begin position="25"/>
        <end position="265"/>
    </location>
</feature>
<reference evidence="2 3" key="1">
    <citation type="submission" date="2020-07" db="EMBL/GenBank/DDBJ databases">
        <title>Bacterium isolated from marien macroalgae.</title>
        <authorList>
            <person name="Zhu K."/>
            <person name="Lu D."/>
            <person name="Du Z."/>
        </authorList>
    </citation>
    <scope>NUCLEOTIDE SEQUENCE [LARGE SCALE GENOMIC DNA]</scope>
    <source>
        <strain evidence="2 3">3-1745</strain>
    </source>
</reference>
<accession>A0A7W1WX63</accession>
<sequence>MRIQARWSMIMLFGLSVPSMFASALDGHGPDAWRVTGVAEGQSLQARMGPGDDYRSIGVFPHHARGLQQVTCVPFVFGVVNIGEAVLKAVELTPRWCLVHDAGGIRAGWVEARYLMPDYGENPVVERGYSQSAEAMIAEAEGLVRTLYDIHTLWLSGAHAGIYDAETASRFFTHDLVEQLLSGEMQEDPLFGGQDFNGSMQEPVRDAVQPVLRGMITVHVDFINFGVQQRATLRLRADTERDGAPVRIFNIEHGARDFSLDEQNR</sequence>
<proteinExistence type="predicted"/>
<organism evidence="2 3">
    <name type="scientific">Marinobacterium marinum</name>
    <dbReference type="NCBI Taxonomy" id="2756129"/>
    <lineage>
        <taxon>Bacteria</taxon>
        <taxon>Pseudomonadati</taxon>
        <taxon>Pseudomonadota</taxon>
        <taxon>Gammaproteobacteria</taxon>
        <taxon>Oceanospirillales</taxon>
        <taxon>Oceanospirillaceae</taxon>
        <taxon>Marinobacterium</taxon>
    </lineage>
</organism>
<evidence type="ECO:0000313" key="3">
    <source>
        <dbReference type="Proteomes" id="UP000538931"/>
    </source>
</evidence>
<dbReference type="EMBL" id="JACEMT010000041">
    <property type="protein sequence ID" value="MBA4501826.1"/>
    <property type="molecule type" value="Genomic_DNA"/>
</dbReference>
<keyword evidence="1" id="KW-0732">Signal</keyword>
<name>A0A7W1WX63_9GAMM</name>
<gene>
    <name evidence="2" type="ORF">H1S06_05545</name>
</gene>
<keyword evidence="3" id="KW-1185">Reference proteome</keyword>
<dbReference type="AlphaFoldDB" id="A0A7W1WX63"/>
<comment type="caution">
    <text evidence="2">The sequence shown here is derived from an EMBL/GenBank/DDBJ whole genome shotgun (WGS) entry which is preliminary data.</text>
</comment>
<evidence type="ECO:0000256" key="1">
    <source>
        <dbReference type="SAM" id="SignalP"/>
    </source>
</evidence>
<protein>
    <recommendedName>
        <fullName evidence="4">SH3 domain-containing protein</fullName>
    </recommendedName>
</protein>
<evidence type="ECO:0008006" key="4">
    <source>
        <dbReference type="Google" id="ProtNLM"/>
    </source>
</evidence>
<evidence type="ECO:0000313" key="2">
    <source>
        <dbReference type="EMBL" id="MBA4501826.1"/>
    </source>
</evidence>